<dbReference type="Gene3D" id="2.20.110.10">
    <property type="entry name" value="Histone H3 K4-specific methyltransferase SET7/9 N-terminal domain"/>
    <property type="match status" value="1"/>
</dbReference>
<dbReference type="SUPFAM" id="SSF82185">
    <property type="entry name" value="Histone H3 K4-specific methyltransferase SET7/9 N-terminal domain"/>
    <property type="match status" value="2"/>
</dbReference>
<comment type="caution">
    <text evidence="1">The sequence shown here is derived from an EMBL/GenBank/DDBJ whole genome shotgun (WGS) entry which is preliminary data.</text>
</comment>
<organism evidence="1 2">
    <name type="scientific">Chryseobacterium balustinum</name>
    <dbReference type="NCBI Taxonomy" id="246"/>
    <lineage>
        <taxon>Bacteria</taxon>
        <taxon>Pseudomonadati</taxon>
        <taxon>Bacteroidota</taxon>
        <taxon>Flavobacteriia</taxon>
        <taxon>Flavobacteriales</taxon>
        <taxon>Weeksellaceae</taxon>
        <taxon>Chryseobacterium group</taxon>
        <taxon>Chryseobacterium</taxon>
    </lineage>
</organism>
<sequence>MKIYFIILLFLISTKNHYCQDLKEKKIYEYGTRLSEKGFEKNGKREGRWQYYDINEELSVEKDFKNGIQDGEWLAYEKGKILTRGTFKNGKSTGLWTFYFDNGNVYEKGLQIDNKREGLWKRYYETGEIFLVGKYINDKEDGIWKLFYKDGKTKSTWYYKDGRNIGLFQTLDSQGKQIEYGNYNLNGNETGKWRRLNDKYFEEGIFNNGERIGLWKITDTKGILLETLFYHPNNEVKKLTYYPSGAIKEIYNLTNFKPHGKYREYYEEGTLMTKGKYYFNHNTGMWKFYDKKGKLDHKVKHESVRQAIQSIKRAERDAMFYYDRDSVRVKNRGL</sequence>
<dbReference type="RefSeq" id="WP_111944979.1">
    <property type="nucleotide sequence ID" value="NZ_CP033934.1"/>
</dbReference>
<dbReference type="InterPro" id="IPR011652">
    <property type="entry name" value="MORN_2"/>
</dbReference>
<accession>A0AAX2IQX6</accession>
<evidence type="ECO:0000313" key="1">
    <source>
        <dbReference type="EMBL" id="SQA92190.1"/>
    </source>
</evidence>
<name>A0AAX2IQX6_9FLAO</name>
<evidence type="ECO:0000313" key="2">
    <source>
        <dbReference type="Proteomes" id="UP000251937"/>
    </source>
</evidence>
<dbReference type="PANTHER" id="PTHR33706:SF1">
    <property type="entry name" value="TPR REPEAT PROTEIN"/>
    <property type="match status" value="1"/>
</dbReference>
<dbReference type="KEGG" id="cbp:EB354_17875"/>
<dbReference type="Pfam" id="PF07661">
    <property type="entry name" value="MORN_2"/>
    <property type="match status" value="4"/>
</dbReference>
<dbReference type="PANTHER" id="PTHR33706">
    <property type="entry name" value="MORN VARIANT REPEAT PROTEIN"/>
    <property type="match status" value="1"/>
</dbReference>
<dbReference type="AlphaFoldDB" id="A0AAX2IQX6"/>
<proteinExistence type="predicted"/>
<gene>
    <name evidence="1" type="ORF">NCTC11212_03833</name>
</gene>
<dbReference type="Proteomes" id="UP000251937">
    <property type="component" value="Unassembled WGS sequence"/>
</dbReference>
<protein>
    <submittedName>
        <fullName evidence="1">MORN repeat variant</fullName>
    </submittedName>
</protein>
<reference evidence="1 2" key="1">
    <citation type="submission" date="2018-06" db="EMBL/GenBank/DDBJ databases">
        <authorList>
            <consortium name="Pathogen Informatics"/>
            <person name="Doyle S."/>
        </authorList>
    </citation>
    <scope>NUCLEOTIDE SEQUENCE [LARGE SCALE GENOMIC DNA]</scope>
    <source>
        <strain evidence="1 2">NCTC11212</strain>
    </source>
</reference>
<dbReference type="EMBL" id="UAVR01000021">
    <property type="protein sequence ID" value="SQA92190.1"/>
    <property type="molecule type" value="Genomic_DNA"/>
</dbReference>
<dbReference type="Gene3D" id="3.90.930.1">
    <property type="match status" value="2"/>
</dbReference>